<dbReference type="EMBL" id="JAHLJV010000031">
    <property type="protein sequence ID" value="KAK1590487.1"/>
    <property type="molecule type" value="Genomic_DNA"/>
</dbReference>
<proteinExistence type="predicted"/>
<evidence type="ECO:0000256" key="1">
    <source>
        <dbReference type="SAM" id="MobiDB-lite"/>
    </source>
</evidence>
<dbReference type="RefSeq" id="XP_060413975.1">
    <property type="nucleotide sequence ID" value="XM_060551591.1"/>
</dbReference>
<dbReference type="AlphaFoldDB" id="A0AAD8Q0J0"/>
<dbReference type="GeneID" id="85435831"/>
<gene>
    <name evidence="2" type="ORF">LY79DRAFT_219629</name>
</gene>
<feature type="region of interest" description="Disordered" evidence="1">
    <location>
        <begin position="54"/>
        <end position="88"/>
    </location>
</feature>
<keyword evidence="3" id="KW-1185">Reference proteome</keyword>
<evidence type="ECO:0000313" key="3">
    <source>
        <dbReference type="Proteomes" id="UP001230504"/>
    </source>
</evidence>
<sequence length="193" mass="20961">MVFGWFGGFWKRSLVEDEVMSLVVALWRLIQKTSGRGNESVHLYIQKSLSRQPHIPWPAPKKTEGGGPRPSSSSRRRGQMSDEGGQMEPDREALLGECAVCAETQGSIPLRSGLEWGLRPLCVDDGQSSISGGMGTLERAMHAHGGGGEVEARCSPLLGLSFLFRVLFAALLIRLIASSPDKVQGLRLLCEMG</sequence>
<accession>A0AAD8Q0J0</accession>
<dbReference type="Proteomes" id="UP001230504">
    <property type="component" value="Unassembled WGS sequence"/>
</dbReference>
<evidence type="ECO:0000313" key="2">
    <source>
        <dbReference type="EMBL" id="KAK1590487.1"/>
    </source>
</evidence>
<organism evidence="2 3">
    <name type="scientific">Colletotrichum navitas</name>
    <dbReference type="NCBI Taxonomy" id="681940"/>
    <lineage>
        <taxon>Eukaryota</taxon>
        <taxon>Fungi</taxon>
        <taxon>Dikarya</taxon>
        <taxon>Ascomycota</taxon>
        <taxon>Pezizomycotina</taxon>
        <taxon>Sordariomycetes</taxon>
        <taxon>Hypocreomycetidae</taxon>
        <taxon>Glomerellales</taxon>
        <taxon>Glomerellaceae</taxon>
        <taxon>Colletotrichum</taxon>
        <taxon>Colletotrichum graminicola species complex</taxon>
    </lineage>
</organism>
<comment type="caution">
    <text evidence="2">The sequence shown here is derived from an EMBL/GenBank/DDBJ whole genome shotgun (WGS) entry which is preliminary data.</text>
</comment>
<protein>
    <submittedName>
        <fullName evidence="2">Uncharacterized protein</fullName>
    </submittedName>
</protein>
<name>A0AAD8Q0J0_9PEZI</name>
<reference evidence="2" key="1">
    <citation type="submission" date="2021-06" db="EMBL/GenBank/DDBJ databases">
        <title>Comparative genomics, transcriptomics and evolutionary studies reveal genomic signatures of adaptation to plant cell wall in hemibiotrophic fungi.</title>
        <authorList>
            <consortium name="DOE Joint Genome Institute"/>
            <person name="Baroncelli R."/>
            <person name="Diaz J.F."/>
            <person name="Benocci T."/>
            <person name="Peng M."/>
            <person name="Battaglia E."/>
            <person name="Haridas S."/>
            <person name="Andreopoulos W."/>
            <person name="Labutti K."/>
            <person name="Pangilinan J."/>
            <person name="Floch G.L."/>
            <person name="Makela M.R."/>
            <person name="Henrissat B."/>
            <person name="Grigoriev I.V."/>
            <person name="Crouch J.A."/>
            <person name="De Vries R.P."/>
            <person name="Sukno S.A."/>
            <person name="Thon M.R."/>
        </authorList>
    </citation>
    <scope>NUCLEOTIDE SEQUENCE</scope>
    <source>
        <strain evidence="2">CBS 125086</strain>
    </source>
</reference>